<dbReference type="Proteomes" id="UP000324767">
    <property type="component" value="Unassembled WGS sequence"/>
</dbReference>
<reference evidence="1 2" key="1">
    <citation type="submission" date="2019-09" db="EMBL/GenBank/DDBJ databases">
        <title>The hologenome of the rock-dwelling lichen Lasallia pustulata.</title>
        <authorList>
            <person name="Greshake Tzovaras B."/>
            <person name="Segers F."/>
            <person name="Bicker A."/>
            <person name="Dal Grande F."/>
            <person name="Otte J."/>
            <person name="Hankeln T."/>
            <person name="Schmitt I."/>
            <person name="Ebersberger I."/>
        </authorList>
    </citation>
    <scope>NUCLEOTIDE SEQUENCE [LARGE SCALE GENOMIC DNA]</scope>
    <source>
        <strain evidence="1">A1-1</strain>
    </source>
</reference>
<comment type="caution">
    <text evidence="1">The sequence shown here is derived from an EMBL/GenBank/DDBJ whole genome shotgun (WGS) entry which is preliminary data.</text>
</comment>
<evidence type="ECO:0000313" key="1">
    <source>
        <dbReference type="EMBL" id="KAA6409754.1"/>
    </source>
</evidence>
<gene>
    <name evidence="1" type="ORF">FRX48_06366</name>
</gene>
<protein>
    <submittedName>
        <fullName evidence="1">Uncharacterized protein</fullName>
    </submittedName>
</protein>
<dbReference type="AlphaFoldDB" id="A0A5M8PMN8"/>
<name>A0A5M8PMN8_9LECA</name>
<accession>A0A5M8PMN8</accession>
<evidence type="ECO:0000313" key="2">
    <source>
        <dbReference type="Proteomes" id="UP000324767"/>
    </source>
</evidence>
<dbReference type="OrthoDB" id="5419927at2759"/>
<sequence length="121" mass="14432">MGPRLPSYDEATKENALFVEALERYENSADEKFKTHINIHQSQTWDDVLKEVSNAEDKYKNEDVKGFWGSIRKGFRKFGENHQRMDWTSSCRFTLYLCFVWRSETHPRSRSPPTRPKRRDS</sequence>
<organism evidence="1 2">
    <name type="scientific">Lasallia pustulata</name>
    <dbReference type="NCBI Taxonomy" id="136370"/>
    <lineage>
        <taxon>Eukaryota</taxon>
        <taxon>Fungi</taxon>
        <taxon>Dikarya</taxon>
        <taxon>Ascomycota</taxon>
        <taxon>Pezizomycotina</taxon>
        <taxon>Lecanoromycetes</taxon>
        <taxon>OSLEUM clade</taxon>
        <taxon>Umbilicariomycetidae</taxon>
        <taxon>Umbilicariales</taxon>
        <taxon>Umbilicariaceae</taxon>
        <taxon>Lasallia</taxon>
    </lineage>
</organism>
<proteinExistence type="predicted"/>
<dbReference type="EMBL" id="VXIT01000010">
    <property type="protein sequence ID" value="KAA6409754.1"/>
    <property type="molecule type" value="Genomic_DNA"/>
</dbReference>